<evidence type="ECO:0000313" key="3">
    <source>
        <dbReference type="Proteomes" id="UP001085076"/>
    </source>
</evidence>
<dbReference type="EMBL" id="JAGGNH010000002">
    <property type="protein sequence ID" value="KAJ0980373.1"/>
    <property type="molecule type" value="Genomic_DNA"/>
</dbReference>
<sequence>MEAIAAVPQEGEHPTPLQNLNNKVMELSKRIVEEKDKKIEMEKRLKELDSNYMVALTSNIKELQLHELEPYSFGSPAVDPVIQRYLSGNMEAVAAVPQERELPTPLPNLNNKVMELTKRIVEEKAKKVDMEKRLKELDGNYMASLSSNIKDLQLHELEALGKELNKLKDKANARIDEIQAASGSLDEPFLMNAFNMAGSSNQDLPMMPYPTVNVDTLPGNMGYGSFGP</sequence>
<keyword evidence="3" id="KW-1185">Reference proteome</keyword>
<keyword evidence="1" id="KW-0175">Coiled coil</keyword>
<dbReference type="AlphaFoldDB" id="A0A9D5HL17"/>
<proteinExistence type="predicted"/>
<comment type="caution">
    <text evidence="2">The sequence shown here is derived from an EMBL/GenBank/DDBJ whole genome shotgun (WGS) entry which is preliminary data.</text>
</comment>
<reference evidence="2" key="1">
    <citation type="submission" date="2021-03" db="EMBL/GenBank/DDBJ databases">
        <authorList>
            <person name="Li Z."/>
            <person name="Yang C."/>
        </authorList>
    </citation>
    <scope>NUCLEOTIDE SEQUENCE</scope>
    <source>
        <strain evidence="2">Dzin_1.0</strain>
        <tissue evidence="2">Leaf</tissue>
    </source>
</reference>
<dbReference type="Proteomes" id="UP001085076">
    <property type="component" value="Miscellaneous, Linkage group lg02"/>
</dbReference>
<reference evidence="2" key="2">
    <citation type="journal article" date="2022" name="Hortic Res">
        <title>The genome of Dioscorea zingiberensis sheds light on the biosynthesis, origin and evolution of the medicinally important diosgenin saponins.</title>
        <authorList>
            <person name="Li Y."/>
            <person name="Tan C."/>
            <person name="Li Z."/>
            <person name="Guo J."/>
            <person name="Li S."/>
            <person name="Chen X."/>
            <person name="Wang C."/>
            <person name="Dai X."/>
            <person name="Yang H."/>
            <person name="Song W."/>
            <person name="Hou L."/>
            <person name="Xu J."/>
            <person name="Tong Z."/>
            <person name="Xu A."/>
            <person name="Yuan X."/>
            <person name="Wang W."/>
            <person name="Yang Q."/>
            <person name="Chen L."/>
            <person name="Sun Z."/>
            <person name="Wang K."/>
            <person name="Pan B."/>
            <person name="Chen J."/>
            <person name="Bao Y."/>
            <person name="Liu F."/>
            <person name="Qi X."/>
            <person name="Gang D.R."/>
            <person name="Wen J."/>
            <person name="Li J."/>
        </authorList>
    </citation>
    <scope>NUCLEOTIDE SEQUENCE</scope>
    <source>
        <strain evidence="2">Dzin_1.0</strain>
    </source>
</reference>
<accession>A0A9D5HL17</accession>
<protein>
    <submittedName>
        <fullName evidence="2">Uncharacterized protein</fullName>
    </submittedName>
</protein>
<name>A0A9D5HL17_9LILI</name>
<evidence type="ECO:0000313" key="2">
    <source>
        <dbReference type="EMBL" id="KAJ0980373.1"/>
    </source>
</evidence>
<feature type="coiled-coil region" evidence="1">
    <location>
        <begin position="17"/>
        <end position="51"/>
    </location>
</feature>
<gene>
    <name evidence="2" type="ORF">J5N97_008628</name>
</gene>
<feature type="coiled-coil region" evidence="1">
    <location>
        <begin position="106"/>
        <end position="181"/>
    </location>
</feature>
<organism evidence="2 3">
    <name type="scientific">Dioscorea zingiberensis</name>
    <dbReference type="NCBI Taxonomy" id="325984"/>
    <lineage>
        <taxon>Eukaryota</taxon>
        <taxon>Viridiplantae</taxon>
        <taxon>Streptophyta</taxon>
        <taxon>Embryophyta</taxon>
        <taxon>Tracheophyta</taxon>
        <taxon>Spermatophyta</taxon>
        <taxon>Magnoliopsida</taxon>
        <taxon>Liliopsida</taxon>
        <taxon>Dioscoreales</taxon>
        <taxon>Dioscoreaceae</taxon>
        <taxon>Dioscorea</taxon>
    </lineage>
</organism>
<evidence type="ECO:0000256" key="1">
    <source>
        <dbReference type="SAM" id="Coils"/>
    </source>
</evidence>